<dbReference type="EMBL" id="QGGQ01000002">
    <property type="protein sequence ID" value="PWK24954.1"/>
    <property type="molecule type" value="Genomic_DNA"/>
</dbReference>
<comment type="caution">
    <text evidence="2">The sequence shown here is derived from an EMBL/GenBank/DDBJ whole genome shotgun (WGS) entry which is preliminary data.</text>
</comment>
<reference evidence="2 3" key="1">
    <citation type="submission" date="2018-05" db="EMBL/GenBank/DDBJ databases">
        <title>Genomic Encyclopedia of Archaeal and Bacterial Type Strains, Phase II (KMG-II): from individual species to whole genera.</title>
        <authorList>
            <person name="Goeker M."/>
        </authorList>
    </citation>
    <scope>NUCLEOTIDE SEQUENCE [LARGE SCALE GENOMIC DNA]</scope>
    <source>
        <strain evidence="2 3">DSM 23514</strain>
    </source>
</reference>
<gene>
    <name evidence="1" type="ORF">HZY62_02235</name>
    <name evidence="2" type="ORF">LX92_01322</name>
</gene>
<accession>A0A316E3B5</accession>
<sequence length="301" mass="33810">MKVMIMGVLAMVVLLSSCKEQSKEEKRAVQETNQVMVQDYTIPESWVKNRVSKAKVKLGKSEAGKIVWAAMEAHGGLDNWYGNGALSFRFNYQPLGGNTPRDSYQVLDVWRNKAVHTSVTDSTAKYGWDGKTAWVVAKDSTAFAYDTKFWALTPLYLMGHPFVLDGEGVNLELLPEVTYKNKTNDVVKVTFEAGTGDAPDDYYILQFDKETHLLTANRYIVSYPEYFKNGGHNPEKFMEVGELADVSGVLLPKELKTHWTTKDGMPGEYVTQIDITDIHFVKDIDDAFFAVPENAIIKKGL</sequence>
<proteinExistence type="predicted"/>
<evidence type="ECO:0000313" key="4">
    <source>
        <dbReference type="Proteomes" id="UP000651837"/>
    </source>
</evidence>
<dbReference type="EMBL" id="JACWLN010000001">
    <property type="protein sequence ID" value="MBD1259392.1"/>
    <property type="molecule type" value="Genomic_DNA"/>
</dbReference>
<reference evidence="1 4" key="2">
    <citation type="submission" date="2020-07" db="EMBL/GenBank/DDBJ databases">
        <title>The draft genome sequence of Maribacter polysiphoniae KCTC 22021.</title>
        <authorList>
            <person name="Mu L."/>
        </authorList>
    </citation>
    <scope>NUCLEOTIDE SEQUENCE [LARGE SCALE GENOMIC DNA]</scope>
    <source>
        <strain evidence="1 4">KCTC 22021</strain>
    </source>
</reference>
<name>A0A316E3B5_9FLAO</name>
<evidence type="ECO:0000313" key="2">
    <source>
        <dbReference type="EMBL" id="PWK24954.1"/>
    </source>
</evidence>
<keyword evidence="4" id="KW-1185">Reference proteome</keyword>
<dbReference type="Proteomes" id="UP000651837">
    <property type="component" value="Unassembled WGS sequence"/>
</dbReference>
<dbReference type="OrthoDB" id="282859at2"/>
<dbReference type="AlphaFoldDB" id="A0A316E3B5"/>
<evidence type="ECO:0008006" key="5">
    <source>
        <dbReference type="Google" id="ProtNLM"/>
    </source>
</evidence>
<protein>
    <recommendedName>
        <fullName evidence="5">Outer membrane lipoprotein-sorting protein</fullName>
    </recommendedName>
</protein>
<evidence type="ECO:0000313" key="3">
    <source>
        <dbReference type="Proteomes" id="UP000245667"/>
    </source>
</evidence>
<dbReference type="RefSeq" id="WP_109649666.1">
    <property type="nucleotide sequence ID" value="NZ_JACWLN010000001.1"/>
</dbReference>
<dbReference type="Proteomes" id="UP000245667">
    <property type="component" value="Unassembled WGS sequence"/>
</dbReference>
<dbReference type="PROSITE" id="PS51257">
    <property type="entry name" value="PROKAR_LIPOPROTEIN"/>
    <property type="match status" value="1"/>
</dbReference>
<evidence type="ECO:0000313" key="1">
    <source>
        <dbReference type="EMBL" id="MBD1259392.1"/>
    </source>
</evidence>
<organism evidence="2 3">
    <name type="scientific">Maribacter polysiphoniae</name>
    <dbReference type="NCBI Taxonomy" id="429344"/>
    <lineage>
        <taxon>Bacteria</taxon>
        <taxon>Pseudomonadati</taxon>
        <taxon>Bacteroidota</taxon>
        <taxon>Flavobacteriia</taxon>
        <taxon>Flavobacteriales</taxon>
        <taxon>Flavobacteriaceae</taxon>
        <taxon>Maribacter</taxon>
    </lineage>
</organism>